<accession>A0A645CMW1</accession>
<gene>
    <name evidence="1" type="ORF">SDC9_125235</name>
</gene>
<dbReference type="EMBL" id="VSSQ01028489">
    <property type="protein sequence ID" value="MPM78224.1"/>
    <property type="molecule type" value="Genomic_DNA"/>
</dbReference>
<evidence type="ECO:0000313" key="1">
    <source>
        <dbReference type="EMBL" id="MPM78224.1"/>
    </source>
</evidence>
<sequence length="89" mass="9904">MGPVHKPDAHQRGFRTEYLGVYLVQRFPAHVVIAVSGGSPEAVFRHPEFLKGGQNTPCILLRHNVNRIKLGAQSLLRFSSKVANPLVYL</sequence>
<dbReference type="AlphaFoldDB" id="A0A645CMW1"/>
<reference evidence="1" key="1">
    <citation type="submission" date="2019-08" db="EMBL/GenBank/DDBJ databases">
        <authorList>
            <person name="Kucharzyk K."/>
            <person name="Murdoch R.W."/>
            <person name="Higgins S."/>
            <person name="Loffler F."/>
        </authorList>
    </citation>
    <scope>NUCLEOTIDE SEQUENCE</scope>
</reference>
<proteinExistence type="predicted"/>
<protein>
    <submittedName>
        <fullName evidence="1">Uncharacterized protein</fullName>
    </submittedName>
</protein>
<name>A0A645CMW1_9ZZZZ</name>
<organism evidence="1">
    <name type="scientific">bioreactor metagenome</name>
    <dbReference type="NCBI Taxonomy" id="1076179"/>
    <lineage>
        <taxon>unclassified sequences</taxon>
        <taxon>metagenomes</taxon>
        <taxon>ecological metagenomes</taxon>
    </lineage>
</organism>
<comment type="caution">
    <text evidence="1">The sequence shown here is derived from an EMBL/GenBank/DDBJ whole genome shotgun (WGS) entry which is preliminary data.</text>
</comment>